<dbReference type="SUPFAM" id="SSF52047">
    <property type="entry name" value="RNI-like"/>
    <property type="match status" value="1"/>
</dbReference>
<protein>
    <submittedName>
        <fullName evidence="2">Uncharacterized protein</fullName>
    </submittedName>
</protein>
<dbReference type="Proteomes" id="UP000298327">
    <property type="component" value="Unassembled WGS sequence"/>
</dbReference>
<keyword evidence="3" id="KW-1185">Reference proteome</keyword>
<organism evidence="2 3">
    <name type="scientific">Dentipellis fragilis</name>
    <dbReference type="NCBI Taxonomy" id="205917"/>
    <lineage>
        <taxon>Eukaryota</taxon>
        <taxon>Fungi</taxon>
        <taxon>Dikarya</taxon>
        <taxon>Basidiomycota</taxon>
        <taxon>Agaricomycotina</taxon>
        <taxon>Agaricomycetes</taxon>
        <taxon>Russulales</taxon>
        <taxon>Hericiaceae</taxon>
        <taxon>Dentipellis</taxon>
    </lineage>
</organism>
<comment type="caution">
    <text evidence="2">The sequence shown here is derived from an EMBL/GenBank/DDBJ whole genome shotgun (WGS) entry which is preliminary data.</text>
</comment>
<proteinExistence type="predicted"/>
<evidence type="ECO:0000256" key="1">
    <source>
        <dbReference type="SAM" id="MobiDB-lite"/>
    </source>
</evidence>
<evidence type="ECO:0000313" key="2">
    <source>
        <dbReference type="EMBL" id="TFY70636.1"/>
    </source>
</evidence>
<dbReference type="AlphaFoldDB" id="A0A4Y9Z707"/>
<accession>A0A4Y9Z707</accession>
<dbReference type="EMBL" id="SEOQ01000091">
    <property type="protein sequence ID" value="TFY70636.1"/>
    <property type="molecule type" value="Genomic_DNA"/>
</dbReference>
<evidence type="ECO:0000313" key="3">
    <source>
        <dbReference type="Proteomes" id="UP000298327"/>
    </source>
</evidence>
<reference evidence="2 3" key="1">
    <citation type="submission" date="2019-02" db="EMBL/GenBank/DDBJ databases">
        <title>Genome sequencing of the rare red list fungi Dentipellis fragilis.</title>
        <authorList>
            <person name="Buettner E."/>
            <person name="Kellner H."/>
        </authorList>
    </citation>
    <scope>NUCLEOTIDE SEQUENCE [LARGE SCALE GENOMIC DNA]</scope>
    <source>
        <strain evidence="2 3">DSM 105465</strain>
    </source>
</reference>
<sequence>MEPVVHISRSTDPPIFRLPVEILGRIFLLLRTSKTITADEMSQDVQQEAADTPQPPAPHRTPWQNATEAPSWTDVLYVCQHWQAVALNHPALWTQLTHNPAWAVECIRRSRQMPLELSIEQTEANLRGAYLALQTIMPHFSRVKEVKIVTDYHDFMGYVLWCFEMTPAPCLEALSLECTACLHWISDVRVCYQLEHPEALFAQQTPNLPMVDLAHYCCLQIPPSAPLFCSLTHLEVSDPRLWKYVSVEYFVSCIANWTRLETLVLTAALPYMLGGSGVHPPYPMPALDPARRIVLPHLQQIRINGNSATCVDHFLRHLILPPYISLHLNCALFDDNVSWGARDVDPAVVALSLLENVPATTGRMVDYLRVFLDKGLLQHAQTRTIMAVPSKSLCTLSCAKIRITMHPPAGADATVAAGPFDYFGSILGQLNFARADDIVSLDIDRHFSKETWLQALSPMRRLEDLHFRCTGVGRDGASLLHGFFEAFAGDVPPVHESASIYIPKAEPEPELHYGEDEYGSRPHLMHGLLLPRLRLLDVYVANFGPAIWRRLVAVLRHRFVAGTQLYLLIAWGEEDSPYRPDERTHKELVDIVGEDVIWRIIEVCCDCCKNMAGEGCEEGENEGEEEEIL</sequence>
<name>A0A4Y9Z707_9AGAM</name>
<gene>
    <name evidence="2" type="ORF">EVG20_g2371</name>
</gene>
<dbReference type="OrthoDB" id="3217549at2759"/>
<feature type="region of interest" description="Disordered" evidence="1">
    <location>
        <begin position="41"/>
        <end position="64"/>
    </location>
</feature>